<dbReference type="OrthoDB" id="9794942at2"/>
<dbReference type="EMBL" id="WMIG01000003">
    <property type="protein sequence ID" value="MTH59360.1"/>
    <property type="molecule type" value="Genomic_DNA"/>
</dbReference>
<dbReference type="PANTHER" id="PTHR43540">
    <property type="entry name" value="PEROXYUREIDOACRYLATE/UREIDOACRYLATE AMIDOHYDROLASE-RELATED"/>
    <property type="match status" value="1"/>
</dbReference>
<dbReference type="GO" id="GO:0016787">
    <property type="term" value="F:hydrolase activity"/>
    <property type="evidence" value="ECO:0007669"/>
    <property type="project" value="UniProtKB-KW"/>
</dbReference>
<comment type="caution">
    <text evidence="3">The sequence shown here is derived from an EMBL/GenBank/DDBJ whole genome shotgun (WGS) entry which is preliminary data.</text>
</comment>
<dbReference type="Proteomes" id="UP000449846">
    <property type="component" value="Unassembled WGS sequence"/>
</dbReference>
<name>A0A844HHI9_9RHOB</name>
<dbReference type="SUPFAM" id="SSF52499">
    <property type="entry name" value="Isochorismatase-like hydrolases"/>
    <property type="match status" value="1"/>
</dbReference>
<dbReference type="Gene3D" id="3.40.50.850">
    <property type="entry name" value="Isochorismatase-like"/>
    <property type="match status" value="1"/>
</dbReference>
<dbReference type="InterPro" id="IPR000868">
    <property type="entry name" value="Isochorismatase-like_dom"/>
</dbReference>
<evidence type="ECO:0000256" key="1">
    <source>
        <dbReference type="ARBA" id="ARBA00022801"/>
    </source>
</evidence>
<keyword evidence="4" id="KW-1185">Reference proteome</keyword>
<dbReference type="InterPro" id="IPR036380">
    <property type="entry name" value="Isochorismatase-like_sf"/>
</dbReference>
<reference evidence="3 4" key="1">
    <citation type="submission" date="2019-11" db="EMBL/GenBank/DDBJ databases">
        <authorList>
            <person name="Dong K."/>
        </authorList>
    </citation>
    <scope>NUCLEOTIDE SEQUENCE [LARGE SCALE GENOMIC DNA]</scope>
    <source>
        <strain evidence="3 4">NBRC 112902</strain>
    </source>
</reference>
<protein>
    <submittedName>
        <fullName evidence="3">Isochorismatase family protein</fullName>
    </submittedName>
</protein>
<dbReference type="Pfam" id="PF00857">
    <property type="entry name" value="Isochorismatase"/>
    <property type="match status" value="1"/>
</dbReference>
<evidence type="ECO:0000313" key="3">
    <source>
        <dbReference type="EMBL" id="MTH59360.1"/>
    </source>
</evidence>
<evidence type="ECO:0000259" key="2">
    <source>
        <dbReference type="Pfam" id="PF00857"/>
    </source>
</evidence>
<dbReference type="PANTHER" id="PTHR43540:SF1">
    <property type="entry name" value="ISOCHORISMATASE HYDROLASE"/>
    <property type="match status" value="1"/>
</dbReference>
<dbReference type="InterPro" id="IPR050272">
    <property type="entry name" value="Isochorismatase-like_hydrls"/>
</dbReference>
<gene>
    <name evidence="3" type="ORF">GL300_09060</name>
</gene>
<keyword evidence="1" id="KW-0378">Hydrolase</keyword>
<dbReference type="RefSeq" id="WP_155039307.1">
    <property type="nucleotide sequence ID" value="NZ_JBHGCD010000003.1"/>
</dbReference>
<sequence length="186" mass="19579">MPKALIVIDIQNDYFPDGDWPLVGVEEAAANTARLIAAARSAGDLVVHIRHEFESAAAPFFRPGSKGAAIHASVAPIEGEHVVLKHQINSYLGTDLKSHLDGNGISEVVICGNMSHMCVDAATRASADFGYAVVLVHDACASRDLEFNGTRVPAAMAHAAFMSALSFAYAKALSTDEYLGQAAKAA</sequence>
<accession>A0A844HHI9</accession>
<organism evidence="3 4">
    <name type="scientific">Paracoccus litorisediminis</name>
    <dbReference type="NCBI Taxonomy" id="2006130"/>
    <lineage>
        <taxon>Bacteria</taxon>
        <taxon>Pseudomonadati</taxon>
        <taxon>Pseudomonadota</taxon>
        <taxon>Alphaproteobacteria</taxon>
        <taxon>Rhodobacterales</taxon>
        <taxon>Paracoccaceae</taxon>
        <taxon>Paracoccus</taxon>
    </lineage>
</organism>
<proteinExistence type="predicted"/>
<feature type="domain" description="Isochorismatase-like" evidence="2">
    <location>
        <begin position="4"/>
        <end position="147"/>
    </location>
</feature>
<dbReference type="CDD" id="cd01014">
    <property type="entry name" value="nicotinamidase_related"/>
    <property type="match status" value="1"/>
</dbReference>
<evidence type="ECO:0000313" key="4">
    <source>
        <dbReference type="Proteomes" id="UP000449846"/>
    </source>
</evidence>
<dbReference type="AlphaFoldDB" id="A0A844HHI9"/>